<dbReference type="PANTHER" id="PTHR34573:SF1">
    <property type="entry name" value="VITAMIN K EPOXIDE REDUCTASE DOMAIN-CONTAINING PROTEIN"/>
    <property type="match status" value="1"/>
</dbReference>
<evidence type="ECO:0000256" key="4">
    <source>
        <dbReference type="ARBA" id="ARBA00022719"/>
    </source>
</evidence>
<gene>
    <name evidence="12" type="ORF">A3G49_06060</name>
</gene>
<dbReference type="Gene3D" id="3.40.30.10">
    <property type="entry name" value="Glutaredoxin"/>
    <property type="match status" value="1"/>
</dbReference>
<dbReference type="Proteomes" id="UP000177171">
    <property type="component" value="Unassembled WGS sequence"/>
</dbReference>
<evidence type="ECO:0000313" key="12">
    <source>
        <dbReference type="EMBL" id="OHA14001.1"/>
    </source>
</evidence>
<dbReference type="CDD" id="cd10546">
    <property type="entry name" value="VKOR"/>
    <property type="match status" value="1"/>
</dbReference>
<evidence type="ECO:0000313" key="13">
    <source>
        <dbReference type="Proteomes" id="UP000177171"/>
    </source>
</evidence>
<feature type="transmembrane region" description="Helical" evidence="10">
    <location>
        <begin position="86"/>
        <end position="103"/>
    </location>
</feature>
<organism evidence="12 13">
    <name type="scientific">Candidatus Sungbacteria bacterium RIFCSPLOWO2_12_FULL_41_11</name>
    <dbReference type="NCBI Taxonomy" id="1802286"/>
    <lineage>
        <taxon>Bacteria</taxon>
        <taxon>Candidatus Sungiibacteriota</taxon>
    </lineage>
</organism>
<keyword evidence="5 10" id="KW-1133">Transmembrane helix</keyword>
<name>A0A1G2LT83_9BACT</name>
<proteinExistence type="inferred from homology"/>
<keyword evidence="7 10" id="KW-0472">Membrane</keyword>
<accession>A0A1G2LT83</accession>
<keyword evidence="6" id="KW-0560">Oxidoreductase</keyword>
<keyword evidence="8" id="KW-1015">Disulfide bond</keyword>
<evidence type="ECO:0000256" key="1">
    <source>
        <dbReference type="ARBA" id="ARBA00004141"/>
    </source>
</evidence>
<evidence type="ECO:0000256" key="7">
    <source>
        <dbReference type="ARBA" id="ARBA00023136"/>
    </source>
</evidence>
<keyword evidence="3 10" id="KW-0812">Transmembrane</keyword>
<sequence>MKPNKLQQVALAVFSLAGTALMGYLLSLKFFSKASSFCELGEGFSCDLVNQSIYSEIFGIPVSLLGLLYFLGVLVAVLWRYNETTLKSILFFSIVFLGPSLYLSYIEFFVLKSICVFCEASKVLILAVIAVSGYALRGRTGRQFVISAMAVGLVFAGVTYFIHANAGPGEKYNALAQCLDEKGYKVYGSITCASCARQRAMFGDAYKFIEEIECDPRNPHNVVELCIAKNIKKTPTWIQEDEAGGELYRFEAGIVSLENLSRVSGCSLE</sequence>
<dbReference type="InterPro" id="IPR012932">
    <property type="entry name" value="VKOR"/>
</dbReference>
<feature type="transmembrane region" description="Helical" evidence="10">
    <location>
        <begin position="9"/>
        <end position="27"/>
    </location>
</feature>
<dbReference type="AlphaFoldDB" id="A0A1G2LT83"/>
<evidence type="ECO:0000259" key="11">
    <source>
        <dbReference type="SMART" id="SM00756"/>
    </source>
</evidence>
<comment type="subcellular location">
    <subcellularLocation>
        <location evidence="1">Membrane</location>
        <topology evidence="1">Multi-pass membrane protein</topology>
    </subcellularLocation>
</comment>
<reference evidence="12 13" key="1">
    <citation type="journal article" date="2016" name="Nat. Commun.">
        <title>Thousands of microbial genomes shed light on interconnected biogeochemical processes in an aquifer system.</title>
        <authorList>
            <person name="Anantharaman K."/>
            <person name="Brown C.T."/>
            <person name="Hug L.A."/>
            <person name="Sharon I."/>
            <person name="Castelle C.J."/>
            <person name="Probst A.J."/>
            <person name="Thomas B.C."/>
            <person name="Singh A."/>
            <person name="Wilkins M.J."/>
            <person name="Karaoz U."/>
            <person name="Brodie E.L."/>
            <person name="Williams K.H."/>
            <person name="Hubbard S.S."/>
            <person name="Banfield J.F."/>
        </authorList>
    </citation>
    <scope>NUCLEOTIDE SEQUENCE [LARGE SCALE GENOMIC DNA]</scope>
</reference>
<dbReference type="SMART" id="SM00756">
    <property type="entry name" value="VKc"/>
    <property type="match status" value="1"/>
</dbReference>
<dbReference type="InterPro" id="IPR038354">
    <property type="entry name" value="VKOR_sf"/>
</dbReference>
<evidence type="ECO:0000256" key="3">
    <source>
        <dbReference type="ARBA" id="ARBA00022692"/>
    </source>
</evidence>
<evidence type="ECO:0000256" key="6">
    <source>
        <dbReference type="ARBA" id="ARBA00023002"/>
    </source>
</evidence>
<feature type="domain" description="Vitamin K epoxide reductase" evidence="11">
    <location>
        <begin position="4"/>
        <end position="136"/>
    </location>
</feature>
<dbReference type="EMBL" id="MHQY01000014">
    <property type="protein sequence ID" value="OHA14001.1"/>
    <property type="molecule type" value="Genomic_DNA"/>
</dbReference>
<protein>
    <recommendedName>
        <fullName evidence="11">Vitamin K epoxide reductase domain-containing protein</fullName>
    </recommendedName>
</protein>
<dbReference type="GO" id="GO:0016020">
    <property type="term" value="C:membrane"/>
    <property type="evidence" value="ECO:0007669"/>
    <property type="project" value="UniProtKB-SubCell"/>
</dbReference>
<comment type="similarity">
    <text evidence="2">Belongs to the VKOR family.</text>
</comment>
<dbReference type="GO" id="GO:0048038">
    <property type="term" value="F:quinone binding"/>
    <property type="evidence" value="ECO:0007669"/>
    <property type="project" value="UniProtKB-KW"/>
</dbReference>
<feature type="transmembrane region" description="Helical" evidence="10">
    <location>
        <begin position="109"/>
        <end position="132"/>
    </location>
</feature>
<keyword evidence="9" id="KW-0676">Redox-active center</keyword>
<evidence type="ECO:0000256" key="2">
    <source>
        <dbReference type="ARBA" id="ARBA00006214"/>
    </source>
</evidence>
<feature type="transmembrane region" description="Helical" evidence="10">
    <location>
        <begin position="57"/>
        <end position="79"/>
    </location>
</feature>
<evidence type="ECO:0000256" key="10">
    <source>
        <dbReference type="SAM" id="Phobius"/>
    </source>
</evidence>
<evidence type="ECO:0000256" key="8">
    <source>
        <dbReference type="ARBA" id="ARBA00023157"/>
    </source>
</evidence>
<comment type="caution">
    <text evidence="12">The sequence shown here is derived from an EMBL/GenBank/DDBJ whole genome shotgun (WGS) entry which is preliminary data.</text>
</comment>
<keyword evidence="4" id="KW-0874">Quinone</keyword>
<dbReference type="PANTHER" id="PTHR34573">
    <property type="entry name" value="VKC DOMAIN-CONTAINING PROTEIN"/>
    <property type="match status" value="1"/>
</dbReference>
<dbReference type="Pfam" id="PF07884">
    <property type="entry name" value="VKOR"/>
    <property type="match status" value="1"/>
</dbReference>
<dbReference type="Gene3D" id="1.20.1440.130">
    <property type="entry name" value="VKOR domain"/>
    <property type="match status" value="1"/>
</dbReference>
<feature type="transmembrane region" description="Helical" evidence="10">
    <location>
        <begin position="144"/>
        <end position="163"/>
    </location>
</feature>
<evidence type="ECO:0000256" key="9">
    <source>
        <dbReference type="ARBA" id="ARBA00023284"/>
    </source>
</evidence>
<evidence type="ECO:0000256" key="5">
    <source>
        <dbReference type="ARBA" id="ARBA00022989"/>
    </source>
</evidence>
<dbReference type="GO" id="GO:0016491">
    <property type="term" value="F:oxidoreductase activity"/>
    <property type="evidence" value="ECO:0007669"/>
    <property type="project" value="UniProtKB-KW"/>
</dbReference>